<dbReference type="OrthoDB" id="9782299at2"/>
<dbReference type="Proteomes" id="UP000233375">
    <property type="component" value="Unassembled WGS sequence"/>
</dbReference>
<dbReference type="Gene3D" id="1.20.120.530">
    <property type="entry name" value="GntR ligand-binding domain-like"/>
    <property type="match status" value="1"/>
</dbReference>
<evidence type="ECO:0000313" key="5">
    <source>
        <dbReference type="EMBL" id="PKG25510.1"/>
    </source>
</evidence>
<gene>
    <name evidence="5" type="ORF">CWS01_01305</name>
</gene>
<organism evidence="5 6">
    <name type="scientific">Niallia nealsonii</name>
    <dbReference type="NCBI Taxonomy" id="115979"/>
    <lineage>
        <taxon>Bacteria</taxon>
        <taxon>Bacillati</taxon>
        <taxon>Bacillota</taxon>
        <taxon>Bacilli</taxon>
        <taxon>Bacillales</taxon>
        <taxon>Bacillaceae</taxon>
        <taxon>Niallia</taxon>
    </lineage>
</organism>
<dbReference type="PRINTS" id="PR00035">
    <property type="entry name" value="HTHGNTR"/>
</dbReference>
<evidence type="ECO:0000256" key="2">
    <source>
        <dbReference type="ARBA" id="ARBA00023125"/>
    </source>
</evidence>
<protein>
    <submittedName>
        <fullName evidence="5">GntR family transcriptional regulator</fullName>
    </submittedName>
</protein>
<evidence type="ECO:0000256" key="3">
    <source>
        <dbReference type="ARBA" id="ARBA00023163"/>
    </source>
</evidence>
<name>A0A2N0Z7M2_9BACI</name>
<dbReference type="SUPFAM" id="SSF46785">
    <property type="entry name" value="Winged helix' DNA-binding domain"/>
    <property type="match status" value="1"/>
</dbReference>
<keyword evidence="6" id="KW-1185">Reference proteome</keyword>
<evidence type="ECO:0000259" key="4">
    <source>
        <dbReference type="PROSITE" id="PS50949"/>
    </source>
</evidence>
<dbReference type="InterPro" id="IPR000524">
    <property type="entry name" value="Tscrpt_reg_HTH_GntR"/>
</dbReference>
<evidence type="ECO:0000313" key="6">
    <source>
        <dbReference type="Proteomes" id="UP000233375"/>
    </source>
</evidence>
<reference evidence="5 6" key="1">
    <citation type="journal article" date="2003" name="Int. J. Syst. Evol. Microbiol.">
        <title>Bacillus nealsonii sp. nov., isolated from a spacecraft-assembly facility, whose spores are gamma-radiation resistant.</title>
        <authorList>
            <person name="Venkateswaran K."/>
            <person name="Kempf M."/>
            <person name="Chen F."/>
            <person name="Satomi M."/>
            <person name="Nicholson W."/>
            <person name="Kern R."/>
        </authorList>
    </citation>
    <scope>NUCLEOTIDE SEQUENCE [LARGE SCALE GENOMIC DNA]</scope>
    <source>
        <strain evidence="5 6">FO-92</strain>
    </source>
</reference>
<keyword evidence="3" id="KW-0804">Transcription</keyword>
<dbReference type="Gene3D" id="1.10.10.10">
    <property type="entry name" value="Winged helix-like DNA-binding domain superfamily/Winged helix DNA-binding domain"/>
    <property type="match status" value="1"/>
</dbReference>
<dbReference type="CDD" id="cd07377">
    <property type="entry name" value="WHTH_GntR"/>
    <property type="match status" value="1"/>
</dbReference>
<sequence>MEFKQIRPKKIYEEIAETLHEGIRSGALKPGEKLASVQQLAENFQVSRSAVREALSALKAKGLIEMKQGEGTYVKKFEADQIMFSLPSAILMKKKDINHLLEVRSIMEVGAAVAAANNRTTEDLKKMKAALEKMKLANGVEELGEKSDLNFHFAVAAASQNPLLVNLLLNVSDIMQEAMKETRRLWLFSKQTTTERLYEEHLAIYEAIFEKNENKAKETMLYHLQKVEAVLKKYFDSKEKEQNE</sequence>
<dbReference type="InterPro" id="IPR036390">
    <property type="entry name" value="WH_DNA-bd_sf"/>
</dbReference>
<accession>A0A2N0Z7M2</accession>
<dbReference type="SMART" id="SM00895">
    <property type="entry name" value="FCD"/>
    <property type="match status" value="1"/>
</dbReference>
<dbReference type="PANTHER" id="PTHR43537:SF5">
    <property type="entry name" value="UXU OPERON TRANSCRIPTIONAL REGULATOR"/>
    <property type="match status" value="1"/>
</dbReference>
<dbReference type="PANTHER" id="PTHR43537">
    <property type="entry name" value="TRANSCRIPTIONAL REGULATOR, GNTR FAMILY"/>
    <property type="match status" value="1"/>
</dbReference>
<dbReference type="RefSeq" id="WP_101175234.1">
    <property type="nucleotide sequence ID" value="NZ_PISE01000003.1"/>
</dbReference>
<keyword evidence="1" id="KW-0805">Transcription regulation</keyword>
<proteinExistence type="predicted"/>
<dbReference type="GO" id="GO:0003700">
    <property type="term" value="F:DNA-binding transcription factor activity"/>
    <property type="evidence" value="ECO:0007669"/>
    <property type="project" value="InterPro"/>
</dbReference>
<dbReference type="Pfam" id="PF07729">
    <property type="entry name" value="FCD"/>
    <property type="match status" value="1"/>
</dbReference>
<dbReference type="InterPro" id="IPR036388">
    <property type="entry name" value="WH-like_DNA-bd_sf"/>
</dbReference>
<keyword evidence="2" id="KW-0238">DNA-binding</keyword>
<dbReference type="AlphaFoldDB" id="A0A2N0Z7M2"/>
<evidence type="ECO:0000256" key="1">
    <source>
        <dbReference type="ARBA" id="ARBA00023015"/>
    </source>
</evidence>
<dbReference type="SMART" id="SM00345">
    <property type="entry name" value="HTH_GNTR"/>
    <property type="match status" value="1"/>
</dbReference>
<dbReference type="GO" id="GO:0003677">
    <property type="term" value="F:DNA binding"/>
    <property type="evidence" value="ECO:0007669"/>
    <property type="project" value="UniProtKB-KW"/>
</dbReference>
<dbReference type="PROSITE" id="PS50949">
    <property type="entry name" value="HTH_GNTR"/>
    <property type="match status" value="1"/>
</dbReference>
<dbReference type="InterPro" id="IPR011711">
    <property type="entry name" value="GntR_C"/>
</dbReference>
<feature type="domain" description="HTH gntR-type" evidence="4">
    <location>
        <begin position="9"/>
        <end position="77"/>
    </location>
</feature>
<dbReference type="EMBL" id="PISE01000003">
    <property type="protein sequence ID" value="PKG25510.1"/>
    <property type="molecule type" value="Genomic_DNA"/>
</dbReference>
<dbReference type="Pfam" id="PF00392">
    <property type="entry name" value="GntR"/>
    <property type="match status" value="1"/>
</dbReference>
<comment type="caution">
    <text evidence="5">The sequence shown here is derived from an EMBL/GenBank/DDBJ whole genome shotgun (WGS) entry which is preliminary data.</text>
</comment>
<dbReference type="InterPro" id="IPR008920">
    <property type="entry name" value="TF_FadR/GntR_C"/>
</dbReference>
<dbReference type="SUPFAM" id="SSF48008">
    <property type="entry name" value="GntR ligand-binding domain-like"/>
    <property type="match status" value="1"/>
</dbReference>